<feature type="binding site" evidence="5">
    <location>
        <position position="44"/>
    </location>
    <ligand>
        <name>ATP</name>
        <dbReference type="ChEBI" id="CHEBI:30616"/>
    </ligand>
</feature>
<dbReference type="PROSITE" id="PS50011">
    <property type="entry name" value="PROTEIN_KINASE_DOM"/>
    <property type="match status" value="1"/>
</dbReference>
<dbReference type="GO" id="GO:0004674">
    <property type="term" value="F:protein serine/threonine kinase activity"/>
    <property type="evidence" value="ECO:0007669"/>
    <property type="project" value="TreeGrafter"/>
</dbReference>
<dbReference type="InterPro" id="IPR008271">
    <property type="entry name" value="Ser/Thr_kinase_AS"/>
</dbReference>
<sequence length="323" mass="33394">MDTTANPPIPAAIGPYTVVRRLGEGGMGTVYLCRTAEGGDAAVKLIRPDLSADPGFRRRFAAEVDAARRVASFCTAAVLGHGVHDDQPYLATEYIDGPTLDAHVAETGPLPSGTLHSLAVGVAAALTAVHAAGLVHRDVKPQNVILSITGPRVIDFGISRALDAPALTARGVVLGTPGWLAPEQLHGADPAPACDVFAWGCLVAWAGLGRHPYGTGGLIAVAERMLHAEPDLDGLPAGLSDVVRSALSVDPARRPTARKLLLTLTGGDAAPAPLAASTRLDLRPDPPSYPDARSWPVRRLLIGAATFAVGVALLVLGVLLLPR</sequence>
<keyword evidence="2 5" id="KW-0547">Nucleotide-binding</keyword>
<evidence type="ECO:0000313" key="8">
    <source>
        <dbReference type="EMBL" id="MVZ98981.1"/>
    </source>
</evidence>
<evidence type="ECO:0000256" key="3">
    <source>
        <dbReference type="ARBA" id="ARBA00022777"/>
    </source>
</evidence>
<protein>
    <submittedName>
        <fullName evidence="8">Protein kinase</fullName>
    </submittedName>
</protein>
<dbReference type="PANTHER" id="PTHR43289">
    <property type="entry name" value="MITOGEN-ACTIVATED PROTEIN KINASE KINASE KINASE 20-RELATED"/>
    <property type="match status" value="1"/>
</dbReference>
<proteinExistence type="predicted"/>
<evidence type="ECO:0000256" key="1">
    <source>
        <dbReference type="ARBA" id="ARBA00022679"/>
    </source>
</evidence>
<dbReference type="Gene3D" id="1.10.510.10">
    <property type="entry name" value="Transferase(Phosphotransferase) domain 1"/>
    <property type="match status" value="1"/>
</dbReference>
<organism evidence="8 9">
    <name type="scientific">Actinomadura physcomitrii</name>
    <dbReference type="NCBI Taxonomy" id="2650748"/>
    <lineage>
        <taxon>Bacteria</taxon>
        <taxon>Bacillati</taxon>
        <taxon>Actinomycetota</taxon>
        <taxon>Actinomycetes</taxon>
        <taxon>Streptosporangiales</taxon>
        <taxon>Thermomonosporaceae</taxon>
        <taxon>Actinomadura</taxon>
    </lineage>
</organism>
<keyword evidence="6" id="KW-0472">Membrane</keyword>
<evidence type="ECO:0000313" key="9">
    <source>
        <dbReference type="Proteomes" id="UP000462055"/>
    </source>
</evidence>
<dbReference type="PANTHER" id="PTHR43289:SF34">
    <property type="entry name" value="SERINE_THREONINE-PROTEIN KINASE YBDM-RELATED"/>
    <property type="match status" value="1"/>
</dbReference>
<keyword evidence="1" id="KW-0808">Transferase</keyword>
<dbReference type="InterPro" id="IPR011009">
    <property type="entry name" value="Kinase-like_dom_sf"/>
</dbReference>
<dbReference type="InterPro" id="IPR000719">
    <property type="entry name" value="Prot_kinase_dom"/>
</dbReference>
<keyword evidence="9" id="KW-1185">Reference proteome</keyword>
<dbReference type="EMBL" id="WBMS02000001">
    <property type="protein sequence ID" value="MVZ98981.1"/>
    <property type="molecule type" value="Genomic_DNA"/>
</dbReference>
<name>A0A6I4M143_9ACTN</name>
<dbReference type="AlphaFoldDB" id="A0A6I4M143"/>
<gene>
    <name evidence="8" type="ORF">F8568_000985</name>
</gene>
<evidence type="ECO:0000259" key="7">
    <source>
        <dbReference type="PROSITE" id="PS50011"/>
    </source>
</evidence>
<keyword evidence="6" id="KW-0812">Transmembrane</keyword>
<dbReference type="PROSITE" id="PS00107">
    <property type="entry name" value="PROTEIN_KINASE_ATP"/>
    <property type="match status" value="1"/>
</dbReference>
<accession>A0A6I4M143</accession>
<dbReference type="Proteomes" id="UP000462055">
    <property type="component" value="Unassembled WGS sequence"/>
</dbReference>
<dbReference type="InterPro" id="IPR017441">
    <property type="entry name" value="Protein_kinase_ATP_BS"/>
</dbReference>
<keyword evidence="4 5" id="KW-0067">ATP-binding</keyword>
<dbReference type="SMART" id="SM00220">
    <property type="entry name" value="S_TKc"/>
    <property type="match status" value="1"/>
</dbReference>
<dbReference type="Gene3D" id="3.30.200.20">
    <property type="entry name" value="Phosphorylase Kinase, domain 1"/>
    <property type="match status" value="1"/>
</dbReference>
<evidence type="ECO:0000256" key="4">
    <source>
        <dbReference type="ARBA" id="ARBA00022840"/>
    </source>
</evidence>
<comment type="caution">
    <text evidence="8">The sequence shown here is derived from an EMBL/GenBank/DDBJ whole genome shotgun (WGS) entry which is preliminary data.</text>
</comment>
<dbReference type="SUPFAM" id="SSF56112">
    <property type="entry name" value="Protein kinase-like (PK-like)"/>
    <property type="match status" value="1"/>
</dbReference>
<feature type="transmembrane region" description="Helical" evidence="6">
    <location>
        <begin position="300"/>
        <end position="321"/>
    </location>
</feature>
<feature type="domain" description="Protein kinase" evidence="7">
    <location>
        <begin position="16"/>
        <end position="275"/>
    </location>
</feature>
<dbReference type="CDD" id="cd14014">
    <property type="entry name" value="STKc_PknB_like"/>
    <property type="match status" value="1"/>
</dbReference>
<dbReference type="Pfam" id="PF00069">
    <property type="entry name" value="Pkinase"/>
    <property type="match status" value="1"/>
</dbReference>
<dbReference type="RefSeq" id="WP_151590169.1">
    <property type="nucleotide sequence ID" value="NZ_WBMS02000001.1"/>
</dbReference>
<evidence type="ECO:0000256" key="6">
    <source>
        <dbReference type="SAM" id="Phobius"/>
    </source>
</evidence>
<evidence type="ECO:0000256" key="5">
    <source>
        <dbReference type="PROSITE-ProRule" id="PRU10141"/>
    </source>
</evidence>
<reference evidence="8" key="1">
    <citation type="submission" date="2019-12" db="EMBL/GenBank/DDBJ databases">
        <title>Actinomadura physcomitrii sp. nov., a novel actinomycete isolated from moss [Physcomitrium sphaericum (Ludw) Fuernr].</title>
        <authorList>
            <person name="Zhuang X."/>
        </authorList>
    </citation>
    <scope>NUCLEOTIDE SEQUENCE [LARGE SCALE GENOMIC DNA]</scope>
    <source>
        <strain evidence="8">LD22</strain>
    </source>
</reference>
<keyword evidence="3 8" id="KW-0418">Kinase</keyword>
<evidence type="ECO:0000256" key="2">
    <source>
        <dbReference type="ARBA" id="ARBA00022741"/>
    </source>
</evidence>
<dbReference type="GO" id="GO:0005524">
    <property type="term" value="F:ATP binding"/>
    <property type="evidence" value="ECO:0007669"/>
    <property type="project" value="UniProtKB-UniRule"/>
</dbReference>
<keyword evidence="6" id="KW-1133">Transmembrane helix</keyword>
<dbReference type="PROSITE" id="PS00108">
    <property type="entry name" value="PROTEIN_KINASE_ST"/>
    <property type="match status" value="1"/>
</dbReference>